<comment type="caution">
    <text evidence="1">The sequence shown here is derived from an EMBL/GenBank/DDBJ whole genome shotgun (WGS) entry which is preliminary data.</text>
</comment>
<evidence type="ECO:0000313" key="1">
    <source>
        <dbReference type="EMBL" id="MBD2562013.1"/>
    </source>
</evidence>
<proteinExistence type="predicted"/>
<accession>A0ABR8EXU9</accession>
<organism evidence="1 2">
    <name type="scientific">Nostoc linckia FACHB-391</name>
    <dbReference type="NCBI Taxonomy" id="2692906"/>
    <lineage>
        <taxon>Bacteria</taxon>
        <taxon>Bacillati</taxon>
        <taxon>Cyanobacteriota</taxon>
        <taxon>Cyanophyceae</taxon>
        <taxon>Nostocales</taxon>
        <taxon>Nostocaceae</taxon>
        <taxon>Nostoc</taxon>
    </lineage>
</organism>
<protein>
    <submittedName>
        <fullName evidence="1">Uncharacterized protein</fullName>
    </submittedName>
</protein>
<keyword evidence="2" id="KW-1185">Reference proteome</keyword>
<name>A0ABR8EXU9_NOSLI</name>
<evidence type="ECO:0000313" key="2">
    <source>
        <dbReference type="Proteomes" id="UP000604661"/>
    </source>
</evidence>
<dbReference type="RefSeq" id="WP_190895520.1">
    <property type="nucleotide sequence ID" value="NZ_JACJTE010000015.1"/>
</dbReference>
<dbReference type="Proteomes" id="UP000604661">
    <property type="component" value="Unassembled WGS sequence"/>
</dbReference>
<dbReference type="EMBL" id="JACJTE010000015">
    <property type="protein sequence ID" value="MBD2562013.1"/>
    <property type="molecule type" value="Genomic_DNA"/>
</dbReference>
<reference evidence="1 2" key="1">
    <citation type="journal article" date="2020" name="ISME J.">
        <title>Comparative genomics reveals insights into cyanobacterial evolution and habitat adaptation.</title>
        <authorList>
            <person name="Chen M.Y."/>
            <person name="Teng W.K."/>
            <person name="Zhao L."/>
            <person name="Hu C.X."/>
            <person name="Zhou Y.K."/>
            <person name="Han B.P."/>
            <person name="Song L.R."/>
            <person name="Shu W.S."/>
        </authorList>
    </citation>
    <scope>NUCLEOTIDE SEQUENCE [LARGE SCALE GENOMIC DNA]</scope>
    <source>
        <strain evidence="1 2">FACHB-391</strain>
    </source>
</reference>
<sequence>MVLITPFPDSLEDIFGRWVQKMSSEKTQISSERIDDIPVIVEWLVQMEIAKLIGQKLNKPHGNHQGLIPIHNSQVAIRN</sequence>
<gene>
    <name evidence="1" type="ORF">H6G95_15580</name>
</gene>